<dbReference type="SUPFAM" id="SSF54821">
    <property type="entry name" value="Ribosomal protein S3 C-terminal domain"/>
    <property type="match status" value="1"/>
</dbReference>
<dbReference type="Gene3D" id="3.30.1140.32">
    <property type="entry name" value="Ribosomal protein S3, C-terminal domain"/>
    <property type="match status" value="1"/>
</dbReference>
<dbReference type="InterPro" id="IPR036419">
    <property type="entry name" value="Ribosomal_S3_C_sf"/>
</dbReference>
<evidence type="ECO:0000313" key="11">
    <source>
        <dbReference type="Proteomes" id="UP000178515"/>
    </source>
</evidence>
<dbReference type="InterPro" id="IPR001351">
    <property type="entry name" value="Ribosomal_uS3_C"/>
</dbReference>
<dbReference type="GO" id="GO:0022627">
    <property type="term" value="C:cytosolic small ribosomal subunit"/>
    <property type="evidence" value="ECO:0007669"/>
    <property type="project" value="TreeGrafter"/>
</dbReference>
<comment type="function">
    <text evidence="6 8">Binds the lower part of the 30S subunit head. Binds mRNA in the 70S ribosome, positioning it for translation.</text>
</comment>
<proteinExistence type="inferred from homology"/>
<evidence type="ECO:0000256" key="8">
    <source>
        <dbReference type="HAMAP-Rule" id="MF_01309"/>
    </source>
</evidence>
<evidence type="ECO:0000313" key="10">
    <source>
        <dbReference type="EMBL" id="OGY59061.1"/>
    </source>
</evidence>
<dbReference type="HAMAP" id="MF_01309_B">
    <property type="entry name" value="Ribosomal_uS3_B"/>
    <property type="match status" value="1"/>
</dbReference>
<dbReference type="NCBIfam" id="TIGR01009">
    <property type="entry name" value="rpsC_bact"/>
    <property type="match status" value="1"/>
</dbReference>
<accession>A0A1G1Z343</accession>
<evidence type="ECO:0000256" key="5">
    <source>
        <dbReference type="ARBA" id="ARBA00023274"/>
    </source>
</evidence>
<dbReference type="STRING" id="1797689.A3F24_02655"/>
<dbReference type="GO" id="GO:0019843">
    <property type="term" value="F:rRNA binding"/>
    <property type="evidence" value="ECO:0007669"/>
    <property type="project" value="UniProtKB-UniRule"/>
</dbReference>
<evidence type="ECO:0000256" key="1">
    <source>
        <dbReference type="ARBA" id="ARBA00010761"/>
    </source>
</evidence>
<protein>
    <recommendedName>
        <fullName evidence="7 8">Small ribosomal subunit protein uS3</fullName>
    </recommendedName>
</protein>
<dbReference type="GO" id="GO:0006412">
    <property type="term" value="P:translation"/>
    <property type="evidence" value="ECO:0007669"/>
    <property type="project" value="UniProtKB-UniRule"/>
</dbReference>
<comment type="caution">
    <text evidence="10">The sequence shown here is derived from an EMBL/GenBank/DDBJ whole genome shotgun (WGS) entry which is preliminary data.</text>
</comment>
<evidence type="ECO:0000256" key="2">
    <source>
        <dbReference type="ARBA" id="ARBA00022730"/>
    </source>
</evidence>
<dbReference type="SMART" id="SM00322">
    <property type="entry name" value="KH"/>
    <property type="match status" value="1"/>
</dbReference>
<dbReference type="FunFam" id="3.30.300.20:FF:000001">
    <property type="entry name" value="30S ribosomal protein S3"/>
    <property type="match status" value="1"/>
</dbReference>
<keyword evidence="5 8" id="KW-0687">Ribonucleoprotein</keyword>
<evidence type="ECO:0000256" key="4">
    <source>
        <dbReference type="ARBA" id="ARBA00022980"/>
    </source>
</evidence>
<dbReference type="CDD" id="cd02412">
    <property type="entry name" value="KH-II_30S_S3"/>
    <property type="match status" value="1"/>
</dbReference>
<dbReference type="AlphaFoldDB" id="A0A1G1Z343"/>
<dbReference type="SUPFAM" id="SSF54814">
    <property type="entry name" value="Prokaryotic type KH domain (KH-domain type II)"/>
    <property type="match status" value="1"/>
</dbReference>
<sequence length="226" mass="26060">MGQKIRPDSLRLGIIRDWSSRWFTSKKNRKIWLEEDVMFRRIIKEKIGQAGIIKVDIERTADQYRLFIKAARPGLIIGRGGKGIEELTKALEKSLIKLHEREKDKKPVRLSVNVEELKRSEISAQNVAQNIAWDIEKRVKFRKAMKRHLELMMQNKECLGAKVRLSGRLDGNEISRTEWLAKGKIPLQTLRANIDFGTASAFASYGVVGVKVWIYKGEVFGEDKIR</sequence>
<dbReference type="InterPro" id="IPR004087">
    <property type="entry name" value="KH_dom"/>
</dbReference>
<dbReference type="PANTHER" id="PTHR11760:SF19">
    <property type="entry name" value="SMALL RIBOSOMAL SUBUNIT PROTEIN US3C"/>
    <property type="match status" value="1"/>
</dbReference>
<dbReference type="InterPro" id="IPR057258">
    <property type="entry name" value="Ribosomal_uS3"/>
</dbReference>
<dbReference type="GO" id="GO:0003735">
    <property type="term" value="F:structural constituent of ribosome"/>
    <property type="evidence" value="ECO:0007669"/>
    <property type="project" value="InterPro"/>
</dbReference>
<dbReference type="Pfam" id="PF07650">
    <property type="entry name" value="KH_2"/>
    <property type="match status" value="1"/>
</dbReference>
<dbReference type="GO" id="GO:0003729">
    <property type="term" value="F:mRNA binding"/>
    <property type="evidence" value="ECO:0007669"/>
    <property type="project" value="UniProtKB-UniRule"/>
</dbReference>
<keyword evidence="3 8" id="KW-0694">RNA-binding</keyword>
<dbReference type="InterPro" id="IPR004044">
    <property type="entry name" value="KH_dom_type_2"/>
</dbReference>
<reference evidence="10 11" key="1">
    <citation type="journal article" date="2016" name="Nat. Commun.">
        <title>Thousands of microbial genomes shed light on interconnected biogeochemical processes in an aquifer system.</title>
        <authorList>
            <person name="Anantharaman K."/>
            <person name="Brown C.T."/>
            <person name="Hug L.A."/>
            <person name="Sharon I."/>
            <person name="Castelle C.J."/>
            <person name="Probst A.J."/>
            <person name="Thomas B.C."/>
            <person name="Singh A."/>
            <person name="Wilkins M.J."/>
            <person name="Karaoz U."/>
            <person name="Brodie E.L."/>
            <person name="Williams K.H."/>
            <person name="Hubbard S.S."/>
            <person name="Banfield J.F."/>
        </authorList>
    </citation>
    <scope>NUCLEOTIDE SEQUENCE [LARGE SCALE GENOMIC DNA]</scope>
</reference>
<dbReference type="InterPro" id="IPR015946">
    <property type="entry name" value="KH_dom-like_a/b"/>
</dbReference>
<evidence type="ECO:0000256" key="7">
    <source>
        <dbReference type="ARBA" id="ARBA00035257"/>
    </source>
</evidence>
<evidence type="ECO:0000259" key="9">
    <source>
        <dbReference type="PROSITE" id="PS50823"/>
    </source>
</evidence>
<dbReference type="Pfam" id="PF00189">
    <property type="entry name" value="Ribosomal_S3_C"/>
    <property type="match status" value="1"/>
</dbReference>
<dbReference type="PROSITE" id="PS50823">
    <property type="entry name" value="KH_TYPE_2"/>
    <property type="match status" value="1"/>
</dbReference>
<organism evidence="10 11">
    <name type="scientific">Candidatus Colwellbacteria bacterium RIFCSPHIGHO2_12_FULL_44_17</name>
    <dbReference type="NCBI Taxonomy" id="1797689"/>
    <lineage>
        <taxon>Bacteria</taxon>
        <taxon>Candidatus Colwelliibacteriota</taxon>
    </lineage>
</organism>
<dbReference type="PANTHER" id="PTHR11760">
    <property type="entry name" value="30S/40S RIBOSOMAL PROTEIN S3"/>
    <property type="match status" value="1"/>
</dbReference>
<name>A0A1G1Z343_9BACT</name>
<dbReference type="EMBL" id="MHIX01000026">
    <property type="protein sequence ID" value="OGY59061.1"/>
    <property type="molecule type" value="Genomic_DNA"/>
</dbReference>
<dbReference type="InterPro" id="IPR009019">
    <property type="entry name" value="KH_sf_prok-type"/>
</dbReference>
<evidence type="ECO:0000256" key="6">
    <source>
        <dbReference type="ARBA" id="ARBA00024998"/>
    </source>
</evidence>
<dbReference type="InterPro" id="IPR005704">
    <property type="entry name" value="Ribosomal_uS3_bac-typ"/>
</dbReference>
<evidence type="ECO:0000256" key="3">
    <source>
        <dbReference type="ARBA" id="ARBA00022884"/>
    </source>
</evidence>
<keyword evidence="2 8" id="KW-0699">rRNA-binding</keyword>
<gene>
    <name evidence="8" type="primary">rpsC</name>
    <name evidence="10" type="ORF">A3F24_02655</name>
</gene>
<dbReference type="Gene3D" id="3.30.300.20">
    <property type="match status" value="1"/>
</dbReference>
<comment type="similarity">
    <text evidence="1 8">Belongs to the universal ribosomal protein uS3 family.</text>
</comment>
<feature type="domain" description="KH type-2" evidence="9">
    <location>
        <begin position="39"/>
        <end position="118"/>
    </location>
</feature>
<comment type="subunit">
    <text evidence="8">Part of the 30S ribosomal subunit. Forms a tight complex with proteins S10 and S14.</text>
</comment>
<keyword evidence="4 8" id="KW-0689">Ribosomal protein</keyword>
<dbReference type="Proteomes" id="UP000178515">
    <property type="component" value="Unassembled WGS sequence"/>
</dbReference>